<protein>
    <submittedName>
        <fullName evidence="2">Uncharacterized protein</fullName>
    </submittedName>
</protein>
<comment type="caution">
    <text evidence="2">The sequence shown here is derived from an EMBL/GenBank/DDBJ whole genome shotgun (WGS) entry which is preliminary data.</text>
</comment>
<proteinExistence type="predicted"/>
<keyword evidence="1" id="KW-0472">Membrane</keyword>
<feature type="transmembrane region" description="Helical" evidence="1">
    <location>
        <begin position="21"/>
        <end position="45"/>
    </location>
</feature>
<keyword evidence="1" id="KW-1133">Transmembrane helix</keyword>
<accession>A0A0R1TX64</accession>
<name>A0A0R1TX64_9LACO</name>
<dbReference type="AlphaFoldDB" id="A0A0R1TX64"/>
<organism evidence="2 3">
    <name type="scientific">Lacticaseibacillus pantheris DSM 15945 = JCM 12539 = NBRC 106106</name>
    <dbReference type="NCBI Taxonomy" id="1423783"/>
    <lineage>
        <taxon>Bacteria</taxon>
        <taxon>Bacillati</taxon>
        <taxon>Bacillota</taxon>
        <taxon>Bacilli</taxon>
        <taxon>Lactobacillales</taxon>
        <taxon>Lactobacillaceae</taxon>
        <taxon>Lacticaseibacillus</taxon>
    </lineage>
</organism>
<sequence length="55" mass="5799">MRPGGGARDELMGSWSNKQKIGALPGLVPVYAAGGIVLLILVVQLCYAHHKLANN</sequence>
<gene>
    <name evidence="2" type="ORF">FC50_GL001173</name>
</gene>
<dbReference type="PATRIC" id="fig|1423783.4.peg.1214"/>
<evidence type="ECO:0000313" key="3">
    <source>
        <dbReference type="Proteomes" id="UP000051922"/>
    </source>
</evidence>
<reference evidence="2 3" key="1">
    <citation type="journal article" date="2015" name="Genome Announc.">
        <title>Expanding the biotechnology potential of lactobacilli through comparative genomics of 213 strains and associated genera.</title>
        <authorList>
            <person name="Sun Z."/>
            <person name="Harris H.M."/>
            <person name="McCann A."/>
            <person name="Guo C."/>
            <person name="Argimon S."/>
            <person name="Zhang W."/>
            <person name="Yang X."/>
            <person name="Jeffery I.B."/>
            <person name="Cooney J.C."/>
            <person name="Kagawa T.F."/>
            <person name="Liu W."/>
            <person name="Song Y."/>
            <person name="Salvetti E."/>
            <person name="Wrobel A."/>
            <person name="Rasinkangas P."/>
            <person name="Parkhill J."/>
            <person name="Rea M.C."/>
            <person name="O'Sullivan O."/>
            <person name="Ritari J."/>
            <person name="Douillard F.P."/>
            <person name="Paul Ross R."/>
            <person name="Yang R."/>
            <person name="Briner A.E."/>
            <person name="Felis G.E."/>
            <person name="de Vos W.M."/>
            <person name="Barrangou R."/>
            <person name="Klaenhammer T.R."/>
            <person name="Caufield P.W."/>
            <person name="Cui Y."/>
            <person name="Zhang H."/>
            <person name="O'Toole P.W."/>
        </authorList>
    </citation>
    <scope>NUCLEOTIDE SEQUENCE [LARGE SCALE GENOMIC DNA]</scope>
    <source>
        <strain evidence="2 3">DSM 15945</strain>
    </source>
</reference>
<dbReference type="EMBL" id="AZFJ01000049">
    <property type="protein sequence ID" value="KRL85782.1"/>
    <property type="molecule type" value="Genomic_DNA"/>
</dbReference>
<dbReference type="Proteomes" id="UP000051922">
    <property type="component" value="Unassembled WGS sequence"/>
</dbReference>
<keyword evidence="1" id="KW-0812">Transmembrane</keyword>
<evidence type="ECO:0000256" key="1">
    <source>
        <dbReference type="SAM" id="Phobius"/>
    </source>
</evidence>
<evidence type="ECO:0000313" key="2">
    <source>
        <dbReference type="EMBL" id="KRL85782.1"/>
    </source>
</evidence>
<keyword evidence="3" id="KW-1185">Reference proteome</keyword>